<sequence length="60" mass="6538">MARIQLGTGHALTSKINGILVNGGVDAMGPDRDARVATATQYIEHLYQQQWTQLERQASG</sequence>
<gene>
    <name evidence="1" type="ORF">SCUCBS95973_002997</name>
</gene>
<reference evidence="1 2" key="1">
    <citation type="submission" date="2024-01" db="EMBL/GenBank/DDBJ databases">
        <authorList>
            <person name="Allen C."/>
            <person name="Tagirdzhanova G."/>
        </authorList>
    </citation>
    <scope>NUCLEOTIDE SEQUENCE [LARGE SCALE GENOMIC DNA]</scope>
</reference>
<protein>
    <submittedName>
        <fullName evidence="1">Uncharacterized protein</fullName>
    </submittedName>
</protein>
<organism evidence="1 2">
    <name type="scientific">Sporothrix curviconia</name>
    <dbReference type="NCBI Taxonomy" id="1260050"/>
    <lineage>
        <taxon>Eukaryota</taxon>
        <taxon>Fungi</taxon>
        <taxon>Dikarya</taxon>
        <taxon>Ascomycota</taxon>
        <taxon>Pezizomycotina</taxon>
        <taxon>Sordariomycetes</taxon>
        <taxon>Sordariomycetidae</taxon>
        <taxon>Ophiostomatales</taxon>
        <taxon>Ophiostomataceae</taxon>
        <taxon>Sporothrix</taxon>
    </lineage>
</organism>
<keyword evidence="2" id="KW-1185">Reference proteome</keyword>
<accession>A0ABP0BBK0</accession>
<comment type="caution">
    <text evidence="1">The sequence shown here is derived from an EMBL/GenBank/DDBJ whole genome shotgun (WGS) entry which is preliminary data.</text>
</comment>
<name>A0ABP0BBK0_9PEZI</name>
<dbReference type="Proteomes" id="UP001642405">
    <property type="component" value="Unassembled WGS sequence"/>
</dbReference>
<evidence type="ECO:0000313" key="2">
    <source>
        <dbReference type="Proteomes" id="UP001642405"/>
    </source>
</evidence>
<proteinExistence type="predicted"/>
<evidence type="ECO:0000313" key="1">
    <source>
        <dbReference type="EMBL" id="CAK7216982.1"/>
    </source>
</evidence>
<dbReference type="EMBL" id="CAWUHB010000012">
    <property type="protein sequence ID" value="CAK7216982.1"/>
    <property type="molecule type" value="Genomic_DNA"/>
</dbReference>